<evidence type="ECO:0000313" key="2">
    <source>
        <dbReference type="EMBL" id="WDE07416.1"/>
    </source>
</evidence>
<accession>A0AAE9Z622</accession>
<dbReference type="InterPro" id="IPR010987">
    <property type="entry name" value="Glutathione-S-Trfase_C-like"/>
</dbReference>
<proteinExistence type="predicted"/>
<name>A0AAE9Z622_9GAMM</name>
<dbReference type="Gene3D" id="1.20.1050.10">
    <property type="match status" value="1"/>
</dbReference>
<gene>
    <name evidence="2" type="ORF">SG34_011300</name>
</gene>
<dbReference type="AlphaFoldDB" id="A0AAE9Z622"/>
<dbReference type="EMBL" id="CP059733">
    <property type="protein sequence ID" value="WDE07416.1"/>
    <property type="molecule type" value="Genomic_DNA"/>
</dbReference>
<dbReference type="InterPro" id="IPR036282">
    <property type="entry name" value="Glutathione-S-Trfase_C_sf"/>
</dbReference>
<keyword evidence="3" id="KW-1185">Reference proteome</keyword>
<evidence type="ECO:0000313" key="3">
    <source>
        <dbReference type="Proteomes" id="UP000032352"/>
    </source>
</evidence>
<feature type="domain" description="GST C-terminal" evidence="1">
    <location>
        <begin position="86"/>
        <end position="238"/>
    </location>
</feature>
<protein>
    <submittedName>
        <fullName evidence="2">Glutathione S-transferase family protein</fullName>
    </submittedName>
</protein>
<dbReference type="InterPro" id="IPR036249">
    <property type="entry name" value="Thioredoxin-like_sf"/>
</dbReference>
<reference evidence="2 3" key="2">
    <citation type="journal article" date="2022" name="Mar. Drugs">
        <title>Bioassay-Guided Fractionation Leads to the Detection of Cholic Acid Generated by the Rare Thalassomonas sp.</title>
        <authorList>
            <person name="Pheiffer F."/>
            <person name="Schneider Y.K."/>
            <person name="Hansen E.H."/>
            <person name="Andersen J.H."/>
            <person name="Isaksson J."/>
            <person name="Busche T."/>
            <person name="R C."/>
            <person name="Kalinowski J."/>
            <person name="Zyl L.V."/>
            <person name="Trindade M."/>
        </authorList>
    </citation>
    <scope>NUCLEOTIDE SEQUENCE [LARGE SCALE GENOMIC DNA]</scope>
    <source>
        <strain evidence="2 3">XOM25</strain>
    </source>
</reference>
<dbReference type="Gene3D" id="3.40.30.110">
    <property type="match status" value="1"/>
</dbReference>
<dbReference type="KEGG" id="tvd:SG34_011300"/>
<dbReference type="Proteomes" id="UP000032352">
    <property type="component" value="Chromosome"/>
</dbReference>
<dbReference type="CDD" id="cd00570">
    <property type="entry name" value="GST_N_family"/>
    <property type="match status" value="1"/>
</dbReference>
<dbReference type="PROSITE" id="PS50405">
    <property type="entry name" value="GST_CTER"/>
    <property type="match status" value="1"/>
</dbReference>
<dbReference type="SUPFAM" id="SSF47616">
    <property type="entry name" value="GST C-terminal domain-like"/>
    <property type="match status" value="1"/>
</dbReference>
<dbReference type="InterPro" id="IPR004045">
    <property type="entry name" value="Glutathione_S-Trfase_N"/>
</dbReference>
<sequence length="310" mass="34610">MILHRNYGSPYCEKAMLMLGYSGLNWYSVLTSKGMPRPVQQALAGDYSRRVPLLQLGADIYCDTDLIMSQIAERSAMPELARKHAGAGENQLIEMIETQGTAAMLGSLSPLHFICGYFKNLPFHHALDFLKDRAKLAKQLTSDKNAKPRKRWRLLARDYLNSLEEALSGQLYLHGDQSPGAADFSAYTMVWYHYQLTRLGLFRGLTRLKAWFGRMSKISYGNSRVMTPAAALQAAKASEPAVIPGDMKNTANLNREITVLSNDLLGTRMNNRVTGILVGENSEKYILKRVSEQVGKVHIHIPKHCYGACG</sequence>
<dbReference type="SUPFAM" id="SSF52833">
    <property type="entry name" value="Thioredoxin-like"/>
    <property type="match status" value="1"/>
</dbReference>
<organism evidence="2 3">
    <name type="scientific">Thalassomonas viridans</name>
    <dbReference type="NCBI Taxonomy" id="137584"/>
    <lineage>
        <taxon>Bacteria</taxon>
        <taxon>Pseudomonadati</taxon>
        <taxon>Pseudomonadota</taxon>
        <taxon>Gammaproteobacteria</taxon>
        <taxon>Alteromonadales</taxon>
        <taxon>Colwelliaceae</taxon>
        <taxon>Thalassomonas</taxon>
    </lineage>
</organism>
<dbReference type="Pfam" id="PF13417">
    <property type="entry name" value="GST_N_3"/>
    <property type="match status" value="1"/>
</dbReference>
<dbReference type="CDD" id="cd00299">
    <property type="entry name" value="GST_C_family"/>
    <property type="match status" value="1"/>
</dbReference>
<evidence type="ECO:0000259" key="1">
    <source>
        <dbReference type="PROSITE" id="PS50405"/>
    </source>
</evidence>
<dbReference type="RefSeq" id="WP_044837890.1">
    <property type="nucleotide sequence ID" value="NZ_CP059733.1"/>
</dbReference>
<dbReference type="Pfam" id="PF13410">
    <property type="entry name" value="GST_C_2"/>
    <property type="match status" value="1"/>
</dbReference>
<reference evidence="2 3" key="1">
    <citation type="journal article" date="2015" name="Genome Announc.">
        <title>Draft Genome Sequences of Marine Isolates of Thalassomonas viridans and Thalassomonas actiniarum.</title>
        <authorList>
            <person name="Olonade I."/>
            <person name="van Zyl L.J."/>
            <person name="Trindade M."/>
        </authorList>
    </citation>
    <scope>NUCLEOTIDE SEQUENCE [LARGE SCALE GENOMIC DNA]</scope>
    <source>
        <strain evidence="2 3">XOM25</strain>
    </source>
</reference>